<feature type="compositionally biased region" description="Gly residues" evidence="17">
    <location>
        <begin position="796"/>
        <end position="811"/>
    </location>
</feature>
<dbReference type="Ensembl" id="ENSSOCT00000012110.1">
    <property type="protein sequence ID" value="ENSSOCP00000011787.1"/>
    <property type="gene ID" value="ENSSOCG00000008870.1"/>
</dbReference>
<comment type="similarity">
    <text evidence="13">Belongs to the DEAD box helicase family. DDX42 subfamily.</text>
</comment>
<dbReference type="PROSITE" id="PS51192">
    <property type="entry name" value="HELICASE_ATP_BIND_1"/>
    <property type="match status" value="1"/>
</dbReference>
<feature type="region of interest" description="Disordered" evidence="17">
    <location>
        <begin position="775"/>
        <end position="931"/>
    </location>
</feature>
<dbReference type="FunFam" id="3.40.50.300:FF:000079">
    <property type="entry name" value="probable ATP-dependent RNA helicase DDX17"/>
    <property type="match status" value="1"/>
</dbReference>
<evidence type="ECO:0000256" key="8">
    <source>
        <dbReference type="ARBA" id="ARBA00022840"/>
    </source>
</evidence>
<dbReference type="PROSITE" id="PS51194">
    <property type="entry name" value="HELICASE_CTER"/>
    <property type="match status" value="1"/>
</dbReference>
<feature type="domain" description="Helicase ATP-binding" evidence="18">
    <location>
        <begin position="270"/>
        <end position="445"/>
    </location>
</feature>
<evidence type="ECO:0000256" key="5">
    <source>
        <dbReference type="ARBA" id="ARBA00022741"/>
    </source>
</evidence>
<evidence type="ECO:0000256" key="7">
    <source>
        <dbReference type="ARBA" id="ARBA00022806"/>
    </source>
</evidence>
<feature type="compositionally biased region" description="Low complexity" evidence="17">
    <location>
        <begin position="35"/>
        <end position="52"/>
    </location>
</feature>
<dbReference type="SMART" id="SM00490">
    <property type="entry name" value="HELICc"/>
    <property type="match status" value="1"/>
</dbReference>
<keyword evidence="7" id="KW-0347">Helicase</keyword>
<dbReference type="PROSITE" id="PS51195">
    <property type="entry name" value="Q_MOTIF"/>
    <property type="match status" value="1"/>
</dbReference>
<feature type="domain" description="DEAD-box RNA helicase Q" evidence="20">
    <location>
        <begin position="239"/>
        <end position="267"/>
    </location>
</feature>
<organism evidence="21 22">
    <name type="scientific">Strix occidentalis caurina</name>
    <name type="common">northern spotted owl</name>
    <dbReference type="NCBI Taxonomy" id="311401"/>
    <lineage>
        <taxon>Eukaryota</taxon>
        <taxon>Metazoa</taxon>
        <taxon>Chordata</taxon>
        <taxon>Craniata</taxon>
        <taxon>Vertebrata</taxon>
        <taxon>Euteleostomi</taxon>
        <taxon>Archelosauria</taxon>
        <taxon>Archosauria</taxon>
        <taxon>Dinosauria</taxon>
        <taxon>Saurischia</taxon>
        <taxon>Theropoda</taxon>
        <taxon>Coelurosauria</taxon>
        <taxon>Aves</taxon>
        <taxon>Neognathae</taxon>
        <taxon>Neoaves</taxon>
        <taxon>Telluraves</taxon>
        <taxon>Strigiformes</taxon>
        <taxon>Strigidae</taxon>
        <taxon>Strix</taxon>
    </lineage>
</organism>
<reference evidence="21" key="1">
    <citation type="submission" date="2025-08" db="UniProtKB">
        <authorList>
            <consortium name="Ensembl"/>
        </authorList>
    </citation>
    <scope>IDENTIFICATION</scope>
</reference>
<dbReference type="PROSITE" id="PS00039">
    <property type="entry name" value="DEAD_ATP_HELICASE"/>
    <property type="match status" value="1"/>
</dbReference>
<dbReference type="GO" id="GO:0005634">
    <property type="term" value="C:nucleus"/>
    <property type="evidence" value="ECO:0007669"/>
    <property type="project" value="UniProtKB-SubCell"/>
</dbReference>
<comment type="subcellular location">
    <subcellularLocation>
        <location evidence="2">Cytoplasm</location>
    </subcellularLocation>
    <subcellularLocation>
        <location evidence="1">Nucleus</location>
    </subcellularLocation>
</comment>
<evidence type="ECO:0000256" key="1">
    <source>
        <dbReference type="ARBA" id="ARBA00004123"/>
    </source>
</evidence>
<dbReference type="CDD" id="cd18787">
    <property type="entry name" value="SF2_C_DEAD"/>
    <property type="match status" value="1"/>
</dbReference>
<keyword evidence="4" id="KW-0963">Cytoplasm</keyword>
<evidence type="ECO:0000259" key="19">
    <source>
        <dbReference type="PROSITE" id="PS51194"/>
    </source>
</evidence>
<feature type="compositionally biased region" description="Basic and acidic residues" evidence="17">
    <location>
        <begin position="888"/>
        <end position="913"/>
    </location>
</feature>
<evidence type="ECO:0000256" key="12">
    <source>
        <dbReference type="ARBA" id="ARBA00047984"/>
    </source>
</evidence>
<dbReference type="AlphaFoldDB" id="A0A8D0FBE7"/>
<dbReference type="CDD" id="cd17952">
    <property type="entry name" value="DEADc_DDX42"/>
    <property type="match status" value="1"/>
</dbReference>
<dbReference type="InterPro" id="IPR014014">
    <property type="entry name" value="RNA_helicase_DEAD_Q_motif"/>
</dbReference>
<dbReference type="EC" id="3.6.4.13" evidence="3"/>
<feature type="region of interest" description="Disordered" evidence="17">
    <location>
        <begin position="168"/>
        <end position="189"/>
    </location>
</feature>
<dbReference type="Gene3D" id="3.40.50.300">
    <property type="entry name" value="P-loop containing nucleotide triphosphate hydrolases"/>
    <property type="match status" value="2"/>
</dbReference>
<dbReference type="GO" id="GO:0003723">
    <property type="term" value="F:RNA binding"/>
    <property type="evidence" value="ECO:0007669"/>
    <property type="project" value="UniProtKB-KW"/>
</dbReference>
<dbReference type="SUPFAM" id="SSF52540">
    <property type="entry name" value="P-loop containing nucleoside triphosphate hydrolases"/>
    <property type="match status" value="1"/>
</dbReference>
<feature type="compositionally biased region" description="Polar residues" evidence="17">
    <location>
        <begin position="724"/>
        <end position="738"/>
    </location>
</feature>
<dbReference type="GO" id="GO:0005737">
    <property type="term" value="C:cytoplasm"/>
    <property type="evidence" value="ECO:0007669"/>
    <property type="project" value="UniProtKB-SubCell"/>
</dbReference>
<proteinExistence type="inferred from homology"/>
<evidence type="ECO:0000259" key="20">
    <source>
        <dbReference type="PROSITE" id="PS51195"/>
    </source>
</evidence>
<evidence type="ECO:0000256" key="16">
    <source>
        <dbReference type="PROSITE-ProRule" id="PRU00552"/>
    </source>
</evidence>
<dbReference type="InterPro" id="IPR027417">
    <property type="entry name" value="P-loop_NTPase"/>
</dbReference>
<evidence type="ECO:0000256" key="13">
    <source>
        <dbReference type="ARBA" id="ARBA00061633"/>
    </source>
</evidence>
<dbReference type="Proteomes" id="UP000694551">
    <property type="component" value="Unplaced"/>
</dbReference>
<feature type="compositionally biased region" description="Basic and acidic residues" evidence="17">
    <location>
        <begin position="812"/>
        <end position="874"/>
    </location>
</feature>
<dbReference type="InterPro" id="IPR014001">
    <property type="entry name" value="Helicase_ATP-bd"/>
</dbReference>
<evidence type="ECO:0000313" key="22">
    <source>
        <dbReference type="Proteomes" id="UP000694551"/>
    </source>
</evidence>
<evidence type="ECO:0000256" key="10">
    <source>
        <dbReference type="ARBA" id="ARBA00023054"/>
    </source>
</evidence>
<dbReference type="FunFam" id="3.40.50.300:FF:000524">
    <property type="entry name" value="ATP-dependent RNA helicase DDX42"/>
    <property type="match status" value="1"/>
</dbReference>
<keyword evidence="8" id="KW-0067">ATP-binding</keyword>
<dbReference type="GO" id="GO:0005524">
    <property type="term" value="F:ATP binding"/>
    <property type="evidence" value="ECO:0007669"/>
    <property type="project" value="UniProtKB-KW"/>
</dbReference>
<keyword evidence="22" id="KW-1185">Reference proteome</keyword>
<dbReference type="Pfam" id="PF00270">
    <property type="entry name" value="DEAD"/>
    <property type="match status" value="1"/>
</dbReference>
<name>A0A8D0FBE7_STROC</name>
<sequence length="931" mass="101574">MNWNKGGPGTKRGFGFGGFAITPGKKEEPKLSQQSHSAFGTAGSSAAFAKSGPPQLPSFYKIGSKRANFDEENAYFEDEEEDSSNVELPYIPAENSPTRQQFHSKSADSDSDDDPLEAFMAEVEDQAARDMKRLEDKDKEKKNEAYFRYMAENPTAGVVQEEEEDNLEYDSDGNPIAPSKKIIDPLPPIDHSEIEYPPFEKNFYDEHEEITSLTPQQVVELRHKLNLRVSGAAPPRPGSSFAHFGFDEQLMHQIRKSEYTQPTPIQCQGVPVALSGRDMIGIAKTGSGKTAAFIWPMLIHIMDQKELEPGDGPIAVIVCPTRELCQQIHSECKRFGKAYNLRSVAVYGGGSMWEQAKALQEGAEIVVCTPGRLIDHVKKKATNLQRVTYLVFDEADRMFDMGFEYQVRSVASHVRPDRQTLLFSATFRKKIEKLARDILIDPIRVVQGDIGEANEDVTQIVEIFPSGPSKWNWLTRRLVEFTSSGSVLLFVTKKANAEELANNLKQEDHNLGLLHGDMDQSERNKVISEFKKKGIPILVATDVAARGLDIPSIKTVINYDVARDIDTHTHRIGRTGRAGEKGVAYTLLTPKDSNFAGDLVRNLEGANQHVSKELLDLAMQNPWFRKSRFKGGKGKKLNIGGGGLGYRERPGLGSENSDRGNNNSVMSNYEAYKPSTGAMGDRLTAMKAAFQSQYKSHFVAASLNNQKTGSSAAGASGWTSAGSLNSVPTSSAQQNAANPDSPIAAAAAAKGVPGFTSTGNLSSVPTFPSVGVQGFNNTTTSTNNREAIGSSSTGVAAGGGGGGVGGGGGGVVRERYNDNRNSRHNEVPRRGEGGGRYNDVQRHGEGGGRHSDAYRHGEGRHGDSHRHAESRHFADGGSSNRNNGDSRNNNDGRNNENRNGENRKDGNSRDNKTDGFAVPEPPKRKKSRWDS</sequence>
<dbReference type="SMART" id="SM00487">
    <property type="entry name" value="DEXDc"/>
    <property type="match status" value="1"/>
</dbReference>
<evidence type="ECO:0000256" key="3">
    <source>
        <dbReference type="ARBA" id="ARBA00012552"/>
    </source>
</evidence>
<keyword evidence="6" id="KW-0378">Hydrolase</keyword>
<dbReference type="GO" id="GO:0016787">
    <property type="term" value="F:hydrolase activity"/>
    <property type="evidence" value="ECO:0007669"/>
    <property type="project" value="UniProtKB-KW"/>
</dbReference>
<feature type="region of interest" description="Disordered" evidence="17">
    <location>
        <begin position="709"/>
        <end position="739"/>
    </location>
</feature>
<evidence type="ECO:0000256" key="14">
    <source>
        <dbReference type="ARBA" id="ARBA00068282"/>
    </source>
</evidence>
<evidence type="ECO:0000256" key="15">
    <source>
        <dbReference type="ARBA" id="ARBA00075438"/>
    </source>
</evidence>
<evidence type="ECO:0000256" key="6">
    <source>
        <dbReference type="ARBA" id="ARBA00022801"/>
    </source>
</evidence>
<feature type="compositionally biased region" description="Gly residues" evidence="17">
    <location>
        <begin position="1"/>
        <end position="18"/>
    </location>
</feature>
<protein>
    <recommendedName>
        <fullName evidence="14">ATP-dependent RNA helicase DDX42</fullName>
        <ecNumber evidence="3">3.6.4.13</ecNumber>
    </recommendedName>
    <alternativeName>
        <fullName evidence="15">DEAD box protein 42</fullName>
    </alternativeName>
</protein>
<comment type="catalytic activity">
    <reaction evidence="12">
        <text>ATP + H2O = ADP + phosphate + H(+)</text>
        <dbReference type="Rhea" id="RHEA:13065"/>
        <dbReference type="ChEBI" id="CHEBI:15377"/>
        <dbReference type="ChEBI" id="CHEBI:15378"/>
        <dbReference type="ChEBI" id="CHEBI:30616"/>
        <dbReference type="ChEBI" id="CHEBI:43474"/>
        <dbReference type="ChEBI" id="CHEBI:456216"/>
        <dbReference type="EC" id="3.6.4.13"/>
    </reaction>
</comment>
<keyword evidence="11" id="KW-0539">Nucleus</keyword>
<keyword evidence="10" id="KW-0175">Coiled coil</keyword>
<evidence type="ECO:0000259" key="18">
    <source>
        <dbReference type="PROSITE" id="PS51192"/>
    </source>
</evidence>
<feature type="compositionally biased region" description="Polar residues" evidence="17">
    <location>
        <begin position="775"/>
        <end position="793"/>
    </location>
</feature>
<dbReference type="Pfam" id="PF00271">
    <property type="entry name" value="Helicase_C"/>
    <property type="match status" value="1"/>
</dbReference>
<dbReference type="GO" id="GO:0003724">
    <property type="term" value="F:RNA helicase activity"/>
    <property type="evidence" value="ECO:0007669"/>
    <property type="project" value="UniProtKB-EC"/>
</dbReference>
<evidence type="ECO:0000256" key="17">
    <source>
        <dbReference type="SAM" id="MobiDB-lite"/>
    </source>
</evidence>
<evidence type="ECO:0000256" key="2">
    <source>
        <dbReference type="ARBA" id="ARBA00004496"/>
    </source>
</evidence>
<feature type="domain" description="Helicase C-terminal" evidence="19">
    <location>
        <begin position="473"/>
        <end position="618"/>
    </location>
</feature>
<feature type="short sequence motif" description="Q motif" evidence="16">
    <location>
        <begin position="239"/>
        <end position="267"/>
    </location>
</feature>
<keyword evidence="9" id="KW-0694">RNA-binding</keyword>
<evidence type="ECO:0000256" key="9">
    <source>
        <dbReference type="ARBA" id="ARBA00022884"/>
    </source>
</evidence>
<dbReference type="InterPro" id="IPR000629">
    <property type="entry name" value="RNA-helicase_DEAD-box_CS"/>
</dbReference>
<accession>A0A8D0FBE7</accession>
<feature type="compositionally biased region" description="Acidic residues" evidence="17">
    <location>
        <begin position="70"/>
        <end position="84"/>
    </location>
</feature>
<evidence type="ECO:0000313" key="21">
    <source>
        <dbReference type="Ensembl" id="ENSSOCP00000011787.1"/>
    </source>
</evidence>
<feature type="region of interest" description="Disordered" evidence="17">
    <location>
        <begin position="640"/>
        <end position="668"/>
    </location>
</feature>
<reference evidence="21" key="2">
    <citation type="submission" date="2025-09" db="UniProtKB">
        <authorList>
            <consortium name="Ensembl"/>
        </authorList>
    </citation>
    <scope>IDENTIFICATION</scope>
</reference>
<feature type="compositionally biased region" description="Low complexity" evidence="17">
    <location>
        <begin position="709"/>
        <end position="723"/>
    </location>
</feature>
<feature type="region of interest" description="Disordered" evidence="17">
    <location>
        <begin position="1"/>
        <end position="115"/>
    </location>
</feature>
<feature type="compositionally biased region" description="Low complexity" evidence="17">
    <location>
        <begin position="875"/>
        <end position="887"/>
    </location>
</feature>
<evidence type="ECO:0000256" key="4">
    <source>
        <dbReference type="ARBA" id="ARBA00022490"/>
    </source>
</evidence>
<dbReference type="InterPro" id="IPR001650">
    <property type="entry name" value="Helicase_C-like"/>
</dbReference>
<evidence type="ECO:0000256" key="11">
    <source>
        <dbReference type="ARBA" id="ARBA00023242"/>
    </source>
</evidence>
<keyword evidence="5" id="KW-0547">Nucleotide-binding</keyword>
<dbReference type="PANTHER" id="PTHR47958">
    <property type="entry name" value="ATP-DEPENDENT RNA HELICASE DBP3"/>
    <property type="match status" value="1"/>
</dbReference>
<dbReference type="InterPro" id="IPR011545">
    <property type="entry name" value="DEAD/DEAH_box_helicase_dom"/>
</dbReference>